<dbReference type="RefSeq" id="WP_089164679.1">
    <property type="nucleotide sequence ID" value="NZ_MTHB01000246.1"/>
</dbReference>
<accession>A0A226WQW9</accession>
<name>A0A226WQW9_CABSO</name>
<dbReference type="Pfam" id="PF11811">
    <property type="entry name" value="DUF3331"/>
    <property type="match status" value="1"/>
</dbReference>
<protein>
    <submittedName>
        <fullName evidence="1">Uncharacterized protein</fullName>
    </submittedName>
</protein>
<proteinExistence type="predicted"/>
<dbReference type="InterPro" id="IPR021769">
    <property type="entry name" value="DUF3331"/>
</dbReference>
<dbReference type="OrthoDB" id="9152922at2"/>
<comment type="caution">
    <text evidence="1">The sequence shown here is derived from an EMBL/GenBank/DDBJ whole genome shotgun (WGS) entry which is preliminary data.</text>
</comment>
<dbReference type="AlphaFoldDB" id="A0A226WQW9"/>
<organism evidence="1 2">
    <name type="scientific">Caballeronia sordidicola</name>
    <name type="common">Burkholderia sordidicola</name>
    <dbReference type="NCBI Taxonomy" id="196367"/>
    <lineage>
        <taxon>Bacteria</taxon>
        <taxon>Pseudomonadati</taxon>
        <taxon>Pseudomonadota</taxon>
        <taxon>Betaproteobacteria</taxon>
        <taxon>Burkholderiales</taxon>
        <taxon>Burkholderiaceae</taxon>
        <taxon>Caballeronia</taxon>
    </lineage>
</organism>
<evidence type="ECO:0000313" key="2">
    <source>
        <dbReference type="Proteomes" id="UP000214720"/>
    </source>
</evidence>
<evidence type="ECO:0000313" key="1">
    <source>
        <dbReference type="EMBL" id="OXC73562.1"/>
    </source>
</evidence>
<sequence>MRAAGTFVVRVLSRPTADTLTVMWREPARCCYQEQKWIRARAEAPGQCALSFASFKAGA</sequence>
<gene>
    <name evidence="1" type="ORF">BSU04_35820</name>
</gene>
<dbReference type="Proteomes" id="UP000214720">
    <property type="component" value="Unassembled WGS sequence"/>
</dbReference>
<reference evidence="2" key="1">
    <citation type="submission" date="2017-01" db="EMBL/GenBank/DDBJ databases">
        <title>Genome Analysis of Deinococcus marmoris KOPRI26562.</title>
        <authorList>
            <person name="Kim J.H."/>
            <person name="Oh H.-M."/>
        </authorList>
    </citation>
    <scope>NUCLEOTIDE SEQUENCE [LARGE SCALE GENOMIC DNA]</scope>
    <source>
        <strain evidence="2">PAMC 26633</strain>
    </source>
</reference>
<dbReference type="EMBL" id="MTHB01000246">
    <property type="protein sequence ID" value="OXC73562.1"/>
    <property type="molecule type" value="Genomic_DNA"/>
</dbReference>